<evidence type="ECO:0008006" key="3">
    <source>
        <dbReference type="Google" id="ProtNLM"/>
    </source>
</evidence>
<dbReference type="InterPro" id="IPR029033">
    <property type="entry name" value="His_PPase_superfam"/>
</dbReference>
<comment type="caution">
    <text evidence="1">The sequence shown here is derived from an EMBL/GenBank/DDBJ whole genome shotgun (WGS) entry which is preliminary data.</text>
</comment>
<reference evidence="1 2" key="1">
    <citation type="journal article" date="2016" name="Nat. Commun.">
        <title>Thousands of microbial genomes shed light on interconnected biogeochemical processes in an aquifer system.</title>
        <authorList>
            <person name="Anantharaman K."/>
            <person name="Brown C.T."/>
            <person name="Hug L.A."/>
            <person name="Sharon I."/>
            <person name="Castelle C.J."/>
            <person name="Probst A.J."/>
            <person name="Thomas B.C."/>
            <person name="Singh A."/>
            <person name="Wilkins M.J."/>
            <person name="Karaoz U."/>
            <person name="Brodie E.L."/>
            <person name="Williams K.H."/>
            <person name="Hubbard S.S."/>
            <person name="Banfield J.F."/>
        </authorList>
    </citation>
    <scope>NUCLEOTIDE SEQUENCE [LARGE SCALE GENOMIC DNA]</scope>
</reference>
<dbReference type="EMBL" id="MGKW01000036">
    <property type="protein sequence ID" value="OGN33169.1"/>
    <property type="molecule type" value="Genomic_DNA"/>
</dbReference>
<evidence type="ECO:0000313" key="2">
    <source>
        <dbReference type="Proteomes" id="UP000178155"/>
    </source>
</evidence>
<proteinExistence type="predicted"/>
<organism evidence="1 2">
    <name type="scientific">Candidatus Yanofskybacteria bacterium RIFCSPLOWO2_02_FULL_47_9b</name>
    <dbReference type="NCBI Taxonomy" id="1802708"/>
    <lineage>
        <taxon>Bacteria</taxon>
        <taxon>Candidatus Yanofskyibacteriota</taxon>
    </lineage>
</organism>
<dbReference type="Proteomes" id="UP000178155">
    <property type="component" value="Unassembled WGS sequence"/>
</dbReference>
<dbReference type="AlphaFoldDB" id="A0A1F8H8G4"/>
<dbReference type="SUPFAM" id="SSF53254">
    <property type="entry name" value="Phosphoglycerate mutase-like"/>
    <property type="match status" value="1"/>
</dbReference>
<protein>
    <recommendedName>
        <fullName evidence="3">Histidine phosphatase family protein</fullName>
    </recommendedName>
</protein>
<accession>A0A1F8H8G4</accession>
<evidence type="ECO:0000313" key="1">
    <source>
        <dbReference type="EMBL" id="OGN33169.1"/>
    </source>
</evidence>
<name>A0A1F8H8G4_9BACT</name>
<gene>
    <name evidence="1" type="ORF">A3I39_03020</name>
</gene>
<sequence length="231" mass="26252">MKLLEDQKLLQRWRFALEAGVNIVVMRHAPKSGNDNSDISDGGMRLITEYAIILQKLGDLIPTNTTFVTTTKERTKQTIQLLFPYLATPDRLSFVSDLDTPPITEEHQQLTLDAHRKIGHHRNYFVTHTYYFLEKLGYEDDSCLHTAVAERMMRGFKHLGSLSQMVVYCGHSPSIEVGLEHLLGISILELGGFLNPLDSIHLRSVAGRLEFVCRINPIVGYMDAESQTFYD</sequence>